<dbReference type="GO" id="GO:0009927">
    <property type="term" value="F:histidine phosphotransfer kinase activity"/>
    <property type="evidence" value="ECO:0007669"/>
    <property type="project" value="TreeGrafter"/>
</dbReference>
<accession>A0A085GLF6</accession>
<evidence type="ECO:0000256" key="12">
    <source>
        <dbReference type="ARBA" id="ARBA00022840"/>
    </source>
</evidence>
<feature type="modified residue" description="4-aspartylphosphate" evidence="17">
    <location>
        <position position="871"/>
    </location>
</feature>
<dbReference type="InterPro" id="IPR003594">
    <property type="entry name" value="HATPase_dom"/>
</dbReference>
<dbReference type="CDD" id="cd17546">
    <property type="entry name" value="REC_hyHK_CKI1_RcsC-like"/>
    <property type="match status" value="1"/>
</dbReference>
<dbReference type="eggNOG" id="COG2205">
    <property type="taxonomic scope" value="Bacteria"/>
</dbReference>
<dbReference type="CDD" id="cd13705">
    <property type="entry name" value="PBP2_BvgS_D1"/>
    <property type="match status" value="1"/>
</dbReference>
<feature type="domain" description="Response regulatory" evidence="21">
    <location>
        <begin position="822"/>
        <end position="942"/>
    </location>
</feature>
<dbReference type="InterPro" id="IPR001789">
    <property type="entry name" value="Sig_transdc_resp-reg_receiver"/>
</dbReference>
<evidence type="ECO:0000256" key="14">
    <source>
        <dbReference type="ARBA" id="ARBA00023012"/>
    </source>
</evidence>
<evidence type="ECO:0000256" key="18">
    <source>
        <dbReference type="SAM" id="Coils"/>
    </source>
</evidence>
<feature type="domain" description="Histidine kinase" evidence="20">
    <location>
        <begin position="587"/>
        <end position="801"/>
    </location>
</feature>
<feature type="modified residue" description="Phosphohistidine" evidence="16">
    <location>
        <position position="998"/>
    </location>
</feature>
<dbReference type="SMART" id="SM00062">
    <property type="entry name" value="PBPb"/>
    <property type="match status" value="2"/>
</dbReference>
<dbReference type="Proteomes" id="UP000028640">
    <property type="component" value="Unassembled WGS sequence"/>
</dbReference>
<dbReference type="eggNOG" id="COG0784">
    <property type="taxonomic scope" value="Bacteria"/>
</dbReference>
<name>A0A085GLF6_EWIA3</name>
<dbReference type="eggNOG" id="COG0834">
    <property type="taxonomic scope" value="Bacteria"/>
</dbReference>
<dbReference type="Pfam" id="PF00512">
    <property type="entry name" value="HisKA"/>
    <property type="match status" value="1"/>
</dbReference>
<evidence type="ECO:0000256" key="16">
    <source>
        <dbReference type="PROSITE-ProRule" id="PRU00110"/>
    </source>
</evidence>
<dbReference type="SUPFAM" id="SSF53850">
    <property type="entry name" value="Periplasmic binding protein-like II"/>
    <property type="match status" value="2"/>
</dbReference>
<keyword evidence="11" id="KW-0418">Kinase</keyword>
<comment type="caution">
    <text evidence="23">The sequence shown here is derived from an EMBL/GenBank/DDBJ whole genome shotgun (WGS) entry which is preliminary data.</text>
</comment>
<dbReference type="PROSITE" id="PS50894">
    <property type="entry name" value="HPT"/>
    <property type="match status" value="1"/>
</dbReference>
<evidence type="ECO:0000256" key="9">
    <source>
        <dbReference type="ARBA" id="ARBA00022729"/>
    </source>
</evidence>
<dbReference type="EC" id="2.7.13.3" evidence="3"/>
<dbReference type="STRING" id="910964.GEAM_0813"/>
<dbReference type="EMBL" id="JMPJ01000026">
    <property type="protein sequence ID" value="KFC84551.1"/>
    <property type="molecule type" value="Genomic_DNA"/>
</dbReference>
<dbReference type="Pfam" id="PF00072">
    <property type="entry name" value="Response_reg"/>
    <property type="match status" value="1"/>
</dbReference>
<evidence type="ECO:0000256" key="8">
    <source>
        <dbReference type="ARBA" id="ARBA00022692"/>
    </source>
</evidence>
<dbReference type="SUPFAM" id="SSF55874">
    <property type="entry name" value="ATPase domain of HSP90 chaperone/DNA topoisomerase II/histidine kinase"/>
    <property type="match status" value="1"/>
</dbReference>
<comment type="subcellular location">
    <subcellularLocation>
        <location evidence="2">Cell inner membrane</location>
        <topology evidence="2">Multi-pass membrane protein</topology>
    </subcellularLocation>
</comment>
<dbReference type="PROSITE" id="PS50110">
    <property type="entry name" value="RESPONSE_REGULATORY"/>
    <property type="match status" value="1"/>
</dbReference>
<dbReference type="GO" id="GO:0005886">
    <property type="term" value="C:plasma membrane"/>
    <property type="evidence" value="ECO:0007669"/>
    <property type="project" value="UniProtKB-SubCell"/>
</dbReference>
<dbReference type="InterPro" id="IPR036890">
    <property type="entry name" value="HATPase_C_sf"/>
</dbReference>
<dbReference type="SMART" id="SM00388">
    <property type="entry name" value="HisKA"/>
    <property type="match status" value="1"/>
</dbReference>
<dbReference type="Gene3D" id="3.40.190.10">
    <property type="entry name" value="Periplasmic binding protein-like II"/>
    <property type="match status" value="4"/>
</dbReference>
<dbReference type="Gene3D" id="3.40.50.2300">
    <property type="match status" value="1"/>
</dbReference>
<keyword evidence="18" id="KW-0175">Coiled coil</keyword>
<dbReference type="InterPro" id="IPR003661">
    <property type="entry name" value="HisK_dim/P_dom"/>
</dbReference>
<evidence type="ECO:0000259" key="22">
    <source>
        <dbReference type="PROSITE" id="PS50894"/>
    </source>
</evidence>
<dbReference type="Gene3D" id="1.20.120.160">
    <property type="entry name" value="HPT domain"/>
    <property type="match status" value="1"/>
</dbReference>
<gene>
    <name evidence="23" type="ORF">GEAM_0813</name>
</gene>
<keyword evidence="5" id="KW-0997">Cell inner membrane</keyword>
<dbReference type="PANTHER" id="PTHR43047">
    <property type="entry name" value="TWO-COMPONENT HISTIDINE PROTEIN KINASE"/>
    <property type="match status" value="1"/>
</dbReference>
<keyword evidence="6 17" id="KW-0597">Phosphoprotein</keyword>
<dbReference type="SUPFAM" id="SSF47384">
    <property type="entry name" value="Homodimeric domain of signal transducing histidine kinase"/>
    <property type="match status" value="1"/>
</dbReference>
<dbReference type="GO" id="GO:0005524">
    <property type="term" value="F:ATP binding"/>
    <property type="evidence" value="ECO:0007669"/>
    <property type="project" value="UniProtKB-KW"/>
</dbReference>
<dbReference type="AlphaFoldDB" id="A0A085GLF6"/>
<dbReference type="PROSITE" id="PS50109">
    <property type="entry name" value="HIS_KIN"/>
    <property type="match status" value="1"/>
</dbReference>
<evidence type="ECO:0000256" key="13">
    <source>
        <dbReference type="ARBA" id="ARBA00022989"/>
    </source>
</evidence>
<organism evidence="23 24">
    <name type="scientific">Ewingella americana (strain ATCC 33852 / DSM 4580 / CCUG 14506 / JCM 5911 / LMG 7869 / NCTC 12157 / CDC 1468-78)</name>
    <dbReference type="NCBI Taxonomy" id="910964"/>
    <lineage>
        <taxon>Bacteria</taxon>
        <taxon>Pseudomonadati</taxon>
        <taxon>Pseudomonadota</taxon>
        <taxon>Gammaproteobacteria</taxon>
        <taxon>Enterobacterales</taxon>
        <taxon>Yersiniaceae</taxon>
        <taxon>Ewingella</taxon>
    </lineage>
</organism>
<dbReference type="InterPro" id="IPR005467">
    <property type="entry name" value="His_kinase_dom"/>
</dbReference>
<dbReference type="GO" id="GO:0000155">
    <property type="term" value="F:phosphorelay sensor kinase activity"/>
    <property type="evidence" value="ECO:0007669"/>
    <property type="project" value="InterPro"/>
</dbReference>
<evidence type="ECO:0000313" key="24">
    <source>
        <dbReference type="Proteomes" id="UP000028640"/>
    </source>
</evidence>
<dbReference type="Pfam" id="PF02518">
    <property type="entry name" value="HATPase_c"/>
    <property type="match status" value="1"/>
</dbReference>
<dbReference type="SUPFAM" id="SSF52172">
    <property type="entry name" value="CheY-like"/>
    <property type="match status" value="1"/>
</dbReference>
<keyword evidence="9 19" id="KW-0732">Signal</keyword>
<comment type="catalytic activity">
    <reaction evidence="1">
        <text>ATP + protein L-histidine = ADP + protein N-phospho-L-histidine.</text>
        <dbReference type="EC" id="2.7.13.3"/>
    </reaction>
</comment>
<dbReference type="Gene3D" id="1.10.287.130">
    <property type="match status" value="1"/>
</dbReference>
<evidence type="ECO:0000256" key="6">
    <source>
        <dbReference type="ARBA" id="ARBA00022553"/>
    </source>
</evidence>
<dbReference type="InterPro" id="IPR008207">
    <property type="entry name" value="Sig_transdc_His_kin_Hpt_dom"/>
</dbReference>
<proteinExistence type="predicted"/>
<evidence type="ECO:0000256" key="2">
    <source>
        <dbReference type="ARBA" id="ARBA00004429"/>
    </source>
</evidence>
<feature type="chain" id="PRO_5001791326" description="histidine kinase" evidence="19">
    <location>
        <begin position="23"/>
        <end position="1062"/>
    </location>
</feature>
<keyword evidence="12" id="KW-0067">ATP-binding</keyword>
<dbReference type="PANTHER" id="PTHR43047:SF72">
    <property type="entry name" value="OSMOSENSING HISTIDINE PROTEIN KINASE SLN1"/>
    <property type="match status" value="1"/>
</dbReference>
<evidence type="ECO:0000256" key="7">
    <source>
        <dbReference type="ARBA" id="ARBA00022679"/>
    </source>
</evidence>
<dbReference type="CDD" id="cd00082">
    <property type="entry name" value="HisKA"/>
    <property type="match status" value="1"/>
</dbReference>
<keyword evidence="4" id="KW-1003">Cell membrane</keyword>
<dbReference type="SMART" id="SM00387">
    <property type="entry name" value="HATPase_c"/>
    <property type="match status" value="1"/>
</dbReference>
<dbReference type="SUPFAM" id="SSF47226">
    <property type="entry name" value="Histidine-containing phosphotransfer domain, HPT domain"/>
    <property type="match status" value="1"/>
</dbReference>
<feature type="coiled-coil region" evidence="18">
    <location>
        <begin position="552"/>
        <end position="579"/>
    </location>
</feature>
<sequence>MSKVMRGLWLLLFLLLAPPLQAAPTTLHLMNNLSLPTDVLLNGVNNPWRGKTLRIGILSDNTSPYNILINNDFYGLNADYLSYVQQALGITLDLRGYPSLPALQSALAQGDIDLFYGIPLNALPSGMWASKPYYVSPLRVLRNRQNGRQVMVNSHDAQIAISKMTGMQAFDRISKLTPDVHLFDNNLQAIYSLLNGKSDYLIADEASASFILDQLQLGQIYRIESALDFGNLSFVFVSKNPALLAVLNQTITTTPMEVMNTLQGRWNKPIPSYLDAGNASLTPMEEEWVRQHPQVTYAATENDYPFVYRGSDGLPHGYVVDILNIIAQNAGLKFEPLWGSNPQRADAQVHQGEALFRAVLPLSANSRENYLSSMPFHRSLWGVYVRQSSEGVSTWQNLAGKRIGVIRGDLATSLLPADIQQTEFDDTQTLYNALANGQIDALVDNIVSANFISLSRYSGQIKLAFAANNISYPISFGVDAASPLLLSILDKSLQQIPPQTLQSLRDDWTSDRRNLIDAVNDNRMPPQTTWLLSLLASIVAVLLVILARRQWLQRREQRKERLERQMIELARQQAEAANRSKSQFLATLSHELRTPMHAILGLLELELQHQPASSSNLPVIYSSASSLMNLLNDLQDHARLDSGILTLAPKPMSPTEWIAQLSRLYPPLIGKKPVTFQVTALSSLPDRVLIDSDRLMQVMNNLIGNAIKFTAQGEIRVELRWQQDQLDIRVLDSGCGIDPDEVDMLFQPYYRAKSAQRFSVQGSGLGLSVCKEIVEKMSGKIELHSRLDVGTEVRVVLPAAETHEPVVAPPPAPSAPSIGELRVAVIDDHPTNLLLMQRQLAALGITATLFDDGRALLQAHAERPFELLFIDYNMPRPDGVLLTKLIRRHERHHPQLAASQIVLCSADVQEFTRLPLQQLNVPHCLTKPILLEDIRQLLPANRSVFQDIGERLALTGNHDPVLIEKLRETLLRTLREDQLRAAQAYAEQDRETLKDAAHRMKGSLLILGYQQPAEAFQAVISVCQQGKTATEAYTTMHQLLQDLLQQLDRQVTPAAENRQIIT</sequence>
<keyword evidence="24" id="KW-1185">Reference proteome</keyword>
<evidence type="ECO:0000256" key="1">
    <source>
        <dbReference type="ARBA" id="ARBA00000085"/>
    </source>
</evidence>
<dbReference type="InterPro" id="IPR049870">
    <property type="entry name" value="BvgS-like_periplasmic1"/>
</dbReference>
<evidence type="ECO:0000256" key="19">
    <source>
        <dbReference type="SAM" id="SignalP"/>
    </source>
</evidence>
<evidence type="ECO:0000313" key="23">
    <source>
        <dbReference type="EMBL" id="KFC84551.1"/>
    </source>
</evidence>
<dbReference type="CDD" id="cd13707">
    <property type="entry name" value="PBP2_BvgS_D2"/>
    <property type="match status" value="1"/>
</dbReference>
<evidence type="ECO:0000256" key="15">
    <source>
        <dbReference type="ARBA" id="ARBA00023136"/>
    </source>
</evidence>
<evidence type="ECO:0000256" key="10">
    <source>
        <dbReference type="ARBA" id="ARBA00022741"/>
    </source>
</evidence>
<keyword evidence="13" id="KW-1133">Transmembrane helix</keyword>
<evidence type="ECO:0000256" key="3">
    <source>
        <dbReference type="ARBA" id="ARBA00012438"/>
    </source>
</evidence>
<dbReference type="InterPro" id="IPR001638">
    <property type="entry name" value="Solute-binding_3/MltF_N"/>
</dbReference>
<dbReference type="Gene3D" id="3.30.565.10">
    <property type="entry name" value="Histidine kinase-like ATPase, C-terminal domain"/>
    <property type="match status" value="1"/>
</dbReference>
<evidence type="ECO:0000259" key="21">
    <source>
        <dbReference type="PROSITE" id="PS50110"/>
    </source>
</evidence>
<dbReference type="InterPro" id="IPR049871">
    <property type="entry name" value="BvgS-like_periplasmic2"/>
</dbReference>
<evidence type="ECO:0000256" key="17">
    <source>
        <dbReference type="PROSITE-ProRule" id="PRU00169"/>
    </source>
</evidence>
<dbReference type="InterPro" id="IPR036641">
    <property type="entry name" value="HPT_dom_sf"/>
</dbReference>
<evidence type="ECO:0000256" key="11">
    <source>
        <dbReference type="ARBA" id="ARBA00022777"/>
    </source>
</evidence>
<reference evidence="23 24" key="1">
    <citation type="submission" date="2014-05" db="EMBL/GenBank/DDBJ databases">
        <title>ATOL: Assembling a taxonomically balanced genome-scale reconstruction of the evolutionary history of the Enterobacteriaceae.</title>
        <authorList>
            <person name="Plunkett G.III."/>
            <person name="Neeno-Eckwall E.C."/>
            <person name="Glasner J.D."/>
            <person name="Perna N.T."/>
        </authorList>
    </citation>
    <scope>NUCLEOTIDE SEQUENCE [LARGE SCALE GENOMIC DNA]</scope>
    <source>
        <strain evidence="23 24">ATCC 33852</strain>
    </source>
</reference>
<feature type="signal peptide" evidence="19">
    <location>
        <begin position="1"/>
        <end position="22"/>
    </location>
</feature>
<dbReference type="Pfam" id="PF01627">
    <property type="entry name" value="Hpt"/>
    <property type="match status" value="1"/>
</dbReference>
<dbReference type="InterPro" id="IPR011006">
    <property type="entry name" value="CheY-like_superfamily"/>
</dbReference>
<keyword evidence="10" id="KW-0547">Nucleotide-binding</keyword>
<dbReference type="InterPro" id="IPR036097">
    <property type="entry name" value="HisK_dim/P_sf"/>
</dbReference>
<keyword evidence="7 23" id="KW-0808">Transferase</keyword>
<dbReference type="SMART" id="SM00448">
    <property type="entry name" value="REC"/>
    <property type="match status" value="1"/>
</dbReference>
<keyword evidence="8" id="KW-0812">Transmembrane</keyword>
<feature type="domain" description="HPt" evidence="22">
    <location>
        <begin position="959"/>
        <end position="1054"/>
    </location>
</feature>
<keyword evidence="14" id="KW-0902">Two-component regulatory system</keyword>
<dbReference type="InterPro" id="IPR004358">
    <property type="entry name" value="Sig_transdc_His_kin-like_C"/>
</dbReference>
<evidence type="ECO:0000256" key="4">
    <source>
        <dbReference type="ARBA" id="ARBA00022475"/>
    </source>
</evidence>
<dbReference type="PRINTS" id="PR00344">
    <property type="entry name" value="BCTRLSENSOR"/>
</dbReference>
<evidence type="ECO:0000256" key="5">
    <source>
        <dbReference type="ARBA" id="ARBA00022519"/>
    </source>
</evidence>
<keyword evidence="15" id="KW-0472">Membrane</keyword>
<protein>
    <recommendedName>
        <fullName evidence="3">histidine kinase</fullName>
        <ecNumber evidence="3">2.7.13.3</ecNumber>
    </recommendedName>
</protein>
<evidence type="ECO:0000259" key="20">
    <source>
        <dbReference type="PROSITE" id="PS50109"/>
    </source>
</evidence>